<evidence type="ECO:0000256" key="2">
    <source>
        <dbReference type="ARBA" id="ARBA00022842"/>
    </source>
</evidence>
<dbReference type="OrthoDB" id="6921389at2759"/>
<dbReference type="Proteomes" id="UP000502823">
    <property type="component" value="Unassembled WGS sequence"/>
</dbReference>
<gene>
    <name evidence="4" type="ORF">Cfor_12245</name>
</gene>
<evidence type="ECO:0000256" key="3">
    <source>
        <dbReference type="RuleBase" id="RU004466"/>
    </source>
</evidence>
<dbReference type="GO" id="GO:0042811">
    <property type="term" value="P:pheromone biosynthetic process"/>
    <property type="evidence" value="ECO:0007669"/>
    <property type="project" value="UniProtKB-ARBA"/>
</dbReference>
<dbReference type="Pfam" id="PF00348">
    <property type="entry name" value="polyprenyl_synt"/>
    <property type="match status" value="1"/>
</dbReference>
<keyword evidence="2" id="KW-0460">Magnesium</keyword>
<keyword evidence="3" id="KW-0808">Transferase</keyword>
<dbReference type="InterPro" id="IPR008949">
    <property type="entry name" value="Isoprenoid_synthase_dom_sf"/>
</dbReference>
<comment type="similarity">
    <text evidence="3">Belongs to the FPP/GGPP synthase family.</text>
</comment>
<keyword evidence="5" id="KW-1185">Reference proteome</keyword>
<comment type="caution">
    <text evidence="4">The sequence shown here is derived from an EMBL/GenBank/DDBJ whole genome shotgun (WGS) entry which is preliminary data.</text>
</comment>
<dbReference type="EMBL" id="BLKM01000868">
    <property type="protein sequence ID" value="GFG39111.1"/>
    <property type="molecule type" value="Genomic_DNA"/>
</dbReference>
<organism evidence="4 5">
    <name type="scientific">Coptotermes formosanus</name>
    <name type="common">Formosan subterranean termite</name>
    <dbReference type="NCBI Taxonomy" id="36987"/>
    <lineage>
        <taxon>Eukaryota</taxon>
        <taxon>Metazoa</taxon>
        <taxon>Ecdysozoa</taxon>
        <taxon>Arthropoda</taxon>
        <taxon>Hexapoda</taxon>
        <taxon>Insecta</taxon>
        <taxon>Pterygota</taxon>
        <taxon>Neoptera</taxon>
        <taxon>Polyneoptera</taxon>
        <taxon>Dictyoptera</taxon>
        <taxon>Blattodea</taxon>
        <taxon>Blattoidea</taxon>
        <taxon>Termitoidae</taxon>
        <taxon>Rhinotermitidae</taxon>
        <taxon>Coptotermes</taxon>
    </lineage>
</organism>
<reference evidence="5" key="1">
    <citation type="submission" date="2020-01" db="EMBL/GenBank/DDBJ databases">
        <title>Draft genome sequence of the Termite Coptotermes fromosanus.</title>
        <authorList>
            <person name="Itakura S."/>
            <person name="Yosikawa Y."/>
            <person name="Umezawa K."/>
        </authorList>
    </citation>
    <scope>NUCLEOTIDE SEQUENCE [LARGE SCALE GENOMIC DNA]</scope>
</reference>
<dbReference type="GO" id="GO:0046872">
    <property type="term" value="F:metal ion binding"/>
    <property type="evidence" value="ECO:0007669"/>
    <property type="project" value="UniProtKB-KW"/>
</dbReference>
<dbReference type="SUPFAM" id="SSF48576">
    <property type="entry name" value="Terpenoid synthases"/>
    <property type="match status" value="1"/>
</dbReference>
<keyword evidence="1" id="KW-0479">Metal-binding</keyword>
<dbReference type="GO" id="GO:0008299">
    <property type="term" value="P:isoprenoid biosynthetic process"/>
    <property type="evidence" value="ECO:0007669"/>
    <property type="project" value="InterPro"/>
</dbReference>
<feature type="non-terminal residue" evidence="4">
    <location>
        <position position="1"/>
    </location>
</feature>
<protein>
    <submittedName>
        <fullName evidence="4">Uncharacterized protein</fullName>
    </submittedName>
</protein>
<proteinExistence type="inferred from homology"/>
<dbReference type="AlphaFoldDB" id="A0A6L2Q2L7"/>
<dbReference type="Gene3D" id="1.10.600.10">
    <property type="entry name" value="Farnesyl Diphosphate Synthase"/>
    <property type="match status" value="1"/>
</dbReference>
<sequence length="352" mass="40253">KILQPFTHIQQIPGKHIRAKYAHAVNYWLKVPENKLVVVKGIAEMFHHSAVLIDDIQDNSTLRRGIPAAHTIYGVASTISAVLYLILRGLKTAQSVNHPEAMKVCTEQLFEMYWGQGMEIYWRDNYICPSLEEYKEMVKRKAGGGLMFQIAPMQLLSDNKVDLTKLTSIMAQYLQIRDDYCNLCLRQYAKDKGYCEDLTEGKFSFPIVHAITSHPDDSQVIRILLFQSHSLSGWQQRNLVSVHVSVAAVLCYVLGMRERMAPQVAVKLLNIILNCNNTDILRQRTRDVELKKYCFALLERFGSLSYTRDTLEELDAEARAEVAKLGGNPQLEAFLDEQLNWKCRTNDTNPEE</sequence>
<evidence type="ECO:0000313" key="4">
    <source>
        <dbReference type="EMBL" id="GFG39111.1"/>
    </source>
</evidence>
<dbReference type="PROSITE" id="PS00723">
    <property type="entry name" value="POLYPRENYL_SYNTHASE_1"/>
    <property type="match status" value="1"/>
</dbReference>
<accession>A0A6L2Q2L7</accession>
<dbReference type="InterPro" id="IPR000092">
    <property type="entry name" value="Polyprenyl_synt"/>
</dbReference>
<name>A0A6L2Q2L7_COPFO</name>
<evidence type="ECO:0000256" key="1">
    <source>
        <dbReference type="ARBA" id="ARBA00022723"/>
    </source>
</evidence>
<dbReference type="PANTHER" id="PTHR12001">
    <property type="entry name" value="GERANYLGERANYL PYROPHOSPHATE SYNTHASE"/>
    <property type="match status" value="1"/>
</dbReference>
<evidence type="ECO:0000313" key="5">
    <source>
        <dbReference type="Proteomes" id="UP000502823"/>
    </source>
</evidence>
<dbReference type="GO" id="GO:0004659">
    <property type="term" value="F:prenyltransferase activity"/>
    <property type="evidence" value="ECO:0007669"/>
    <property type="project" value="InterPro"/>
</dbReference>
<dbReference type="InParanoid" id="A0A6L2Q2L7"/>
<dbReference type="PANTHER" id="PTHR12001:SF44">
    <property type="entry name" value="GERANYLGERANYL PYROPHOSPHATE SYNTHASE"/>
    <property type="match status" value="1"/>
</dbReference>
<dbReference type="InterPro" id="IPR033749">
    <property type="entry name" value="Polyprenyl_synt_CS"/>
</dbReference>